<gene>
    <name evidence="1" type="ORF">CJP74_04405</name>
</gene>
<organism evidence="1 2">
    <name type="scientific">Psittacicella melopsittaci</name>
    <dbReference type="NCBI Taxonomy" id="2028576"/>
    <lineage>
        <taxon>Bacteria</taxon>
        <taxon>Pseudomonadati</taxon>
        <taxon>Pseudomonadota</taxon>
        <taxon>Gammaproteobacteria</taxon>
        <taxon>Pasteurellales</taxon>
        <taxon>Psittacicellaceae</taxon>
        <taxon>Psittacicella</taxon>
    </lineage>
</organism>
<comment type="caution">
    <text evidence="1">The sequence shown here is derived from an EMBL/GenBank/DDBJ whole genome shotgun (WGS) entry which is preliminary data.</text>
</comment>
<feature type="non-terminal residue" evidence="1">
    <location>
        <position position="322"/>
    </location>
</feature>
<proteinExistence type="predicted"/>
<evidence type="ECO:0000313" key="2">
    <source>
        <dbReference type="Proteomes" id="UP000266258"/>
    </source>
</evidence>
<dbReference type="Proteomes" id="UP000266258">
    <property type="component" value="Unassembled WGS sequence"/>
</dbReference>
<sequence>MGLFSTAAHATTNLHTYDSGSSVASLDVFGQLRYTYVYENSSANYSDFFHDKLIYQSSLLRTRIGIQGKISDYNLLTFGFQARFDHYFMAYRQRYHLENIIGSDTNTLHYREGFTLTRGYVYLSKPELGTLLYGKYVTVADDRFQNDLEYDFFDNESKFTAFSVSSGDYDSTLTYYLPVFSGFTGGISYGKTKSDVNSYTGQFATNLNYSYLGHYVSFTYANTKAKINNRTSTIFNSYDLAYYNSSLLNNLTLGFDLAYQNRHANLTGSNLSNALYNEKSWSIAFKSEYYLNQYFNPYVGISYVHNKRENNIYTDNTIKQYN</sequence>
<protein>
    <submittedName>
        <fullName evidence="1">Uncharacterized protein</fullName>
    </submittedName>
</protein>
<dbReference type="InterPro" id="IPR023614">
    <property type="entry name" value="Porin_dom_sf"/>
</dbReference>
<keyword evidence="2" id="KW-1185">Reference proteome</keyword>
<dbReference type="EMBL" id="NRJH01000035">
    <property type="protein sequence ID" value="RIY32493.1"/>
    <property type="molecule type" value="Genomic_DNA"/>
</dbReference>
<name>A0A3A1Y2N5_9GAMM</name>
<accession>A0A3A1Y2N5</accession>
<dbReference type="AlphaFoldDB" id="A0A3A1Y2N5"/>
<reference evidence="1 2" key="1">
    <citation type="submission" date="2017-08" db="EMBL/GenBank/DDBJ databases">
        <title>Reclassification of Bisgaard taxon 37 and 44.</title>
        <authorList>
            <person name="Christensen H."/>
        </authorList>
    </citation>
    <scope>NUCLEOTIDE SEQUENCE [LARGE SCALE GENOMIC DNA]</scope>
    <source>
        <strain evidence="1 2">B96_4</strain>
    </source>
</reference>
<dbReference type="SUPFAM" id="SSF56935">
    <property type="entry name" value="Porins"/>
    <property type="match status" value="1"/>
</dbReference>
<dbReference type="Gene3D" id="2.40.160.10">
    <property type="entry name" value="Porin"/>
    <property type="match status" value="1"/>
</dbReference>
<evidence type="ECO:0000313" key="1">
    <source>
        <dbReference type="EMBL" id="RIY32493.1"/>
    </source>
</evidence>